<gene>
    <name evidence="7" type="ORF">SAMN05421829_106112</name>
</gene>
<feature type="compositionally biased region" description="Basic and acidic residues" evidence="5">
    <location>
        <begin position="100"/>
        <end position="112"/>
    </location>
</feature>
<dbReference type="InterPro" id="IPR025708">
    <property type="entry name" value="HSP15"/>
</dbReference>
<evidence type="ECO:0000313" key="7">
    <source>
        <dbReference type="EMBL" id="SIQ71533.1"/>
    </source>
</evidence>
<dbReference type="PROSITE" id="PS50889">
    <property type="entry name" value="S4"/>
    <property type="match status" value="1"/>
</dbReference>
<accession>A0A1N6V0V8</accession>
<dbReference type="STRING" id="34027.SAMN05421829_106112"/>
<proteinExistence type="inferred from homology"/>
<evidence type="ECO:0000259" key="6">
    <source>
        <dbReference type="SMART" id="SM00363"/>
    </source>
</evidence>
<dbReference type="InterPro" id="IPR036986">
    <property type="entry name" value="S4_RNA-bd_sf"/>
</dbReference>
<dbReference type="GO" id="GO:0003677">
    <property type="term" value="F:DNA binding"/>
    <property type="evidence" value="ECO:0007669"/>
    <property type="project" value="UniProtKB-KW"/>
</dbReference>
<dbReference type="Gene3D" id="3.10.290.10">
    <property type="entry name" value="RNA-binding S4 domain"/>
    <property type="match status" value="1"/>
</dbReference>
<keyword evidence="8" id="KW-1185">Reference proteome</keyword>
<dbReference type="AlphaFoldDB" id="A0A1N6V0V8"/>
<name>A0A1N6V0V8_9RHOO</name>
<reference evidence="8" key="1">
    <citation type="submission" date="2017-01" db="EMBL/GenBank/DDBJ databases">
        <authorList>
            <person name="Varghese N."/>
            <person name="Submissions S."/>
        </authorList>
    </citation>
    <scope>NUCLEOTIDE SEQUENCE [LARGE SCALE GENOMIC DNA]</scope>
    <source>
        <strain evidence="8">ATCC 51758</strain>
    </source>
</reference>
<keyword evidence="7" id="KW-0346">Stress response</keyword>
<feature type="region of interest" description="Disordered" evidence="5">
    <location>
        <begin position="88"/>
        <end position="140"/>
    </location>
</feature>
<dbReference type="GO" id="GO:0003727">
    <property type="term" value="F:single-stranded RNA binding"/>
    <property type="evidence" value="ECO:0007669"/>
    <property type="project" value="InterPro"/>
</dbReference>
<keyword evidence="3" id="KW-0238">DNA-binding</keyword>
<evidence type="ECO:0000256" key="3">
    <source>
        <dbReference type="ARBA" id="ARBA00023125"/>
    </source>
</evidence>
<protein>
    <submittedName>
        <fullName evidence="7">Heat shock protein Hsp15</fullName>
    </submittedName>
</protein>
<sequence length="140" mass="15814">MPHPDHVSDRHAAAARMRIDKWLWAARFFKTRSLANQAIEGGHIKLNGQAVKPARELRIGDSLDIVAGGTQWTVVVRGLNEQRRPAVEAQQLYEETPESSARRASEKEERRLAPVPGSDLHGRPTKKARRQMRGFNEGFK</sequence>
<dbReference type="Proteomes" id="UP000186819">
    <property type="component" value="Unassembled WGS sequence"/>
</dbReference>
<dbReference type="PIRSF" id="PIRSF016821">
    <property type="entry name" value="HSP15"/>
    <property type="match status" value="1"/>
</dbReference>
<dbReference type="GO" id="GO:0034605">
    <property type="term" value="P:cellular response to heat"/>
    <property type="evidence" value="ECO:0007669"/>
    <property type="project" value="InterPro"/>
</dbReference>
<organism evidence="7 8">
    <name type="scientific">Aromatoleum tolulyticum</name>
    <dbReference type="NCBI Taxonomy" id="34027"/>
    <lineage>
        <taxon>Bacteria</taxon>
        <taxon>Pseudomonadati</taxon>
        <taxon>Pseudomonadota</taxon>
        <taxon>Betaproteobacteria</taxon>
        <taxon>Rhodocyclales</taxon>
        <taxon>Rhodocyclaceae</taxon>
        <taxon>Aromatoleum</taxon>
    </lineage>
</organism>
<dbReference type="SMART" id="SM00363">
    <property type="entry name" value="S4"/>
    <property type="match status" value="1"/>
</dbReference>
<evidence type="ECO:0000256" key="4">
    <source>
        <dbReference type="PROSITE-ProRule" id="PRU00182"/>
    </source>
</evidence>
<evidence type="ECO:0000256" key="5">
    <source>
        <dbReference type="SAM" id="MobiDB-lite"/>
    </source>
</evidence>
<dbReference type="GO" id="GO:0043023">
    <property type="term" value="F:ribosomal large subunit binding"/>
    <property type="evidence" value="ECO:0007669"/>
    <property type="project" value="InterPro"/>
</dbReference>
<evidence type="ECO:0000256" key="2">
    <source>
        <dbReference type="ARBA" id="ARBA00022884"/>
    </source>
</evidence>
<comment type="similarity">
    <text evidence="1">Belongs to the HSP15 family.</text>
</comment>
<evidence type="ECO:0000256" key="1">
    <source>
        <dbReference type="ARBA" id="ARBA00008396"/>
    </source>
</evidence>
<dbReference type="InterPro" id="IPR002942">
    <property type="entry name" value="S4_RNA-bd"/>
</dbReference>
<dbReference type="CDD" id="cd00165">
    <property type="entry name" value="S4"/>
    <property type="match status" value="1"/>
</dbReference>
<dbReference type="Pfam" id="PF01479">
    <property type="entry name" value="S4"/>
    <property type="match status" value="1"/>
</dbReference>
<dbReference type="SUPFAM" id="SSF55174">
    <property type="entry name" value="Alpha-L RNA-binding motif"/>
    <property type="match status" value="1"/>
</dbReference>
<evidence type="ECO:0000313" key="8">
    <source>
        <dbReference type="Proteomes" id="UP000186819"/>
    </source>
</evidence>
<feature type="domain" description="RNA-binding S4" evidence="6">
    <location>
        <begin position="17"/>
        <end position="83"/>
    </location>
</feature>
<keyword evidence="2 4" id="KW-0694">RNA-binding</keyword>
<feature type="compositionally biased region" description="Basic residues" evidence="5">
    <location>
        <begin position="123"/>
        <end position="132"/>
    </location>
</feature>
<dbReference type="EMBL" id="FTMD01000006">
    <property type="protein sequence ID" value="SIQ71533.1"/>
    <property type="molecule type" value="Genomic_DNA"/>
</dbReference>